<sequence>MSFFLDQFSYLIKNNDITDYSRSEFLNCTKVCIPFYKKFSVWYAFYNHQWLNYAMIIRETMLTMFKFSNLITMI</sequence>
<dbReference type="AlphaFoldDB" id="A0A397UMR3"/>
<keyword evidence="2" id="KW-1185">Reference proteome</keyword>
<name>A0A397UMR3_9GLOM</name>
<protein>
    <submittedName>
        <fullName evidence="1">Uncharacterized protein</fullName>
    </submittedName>
</protein>
<accession>A0A397UMR3</accession>
<evidence type="ECO:0000313" key="1">
    <source>
        <dbReference type="EMBL" id="RIB11530.1"/>
    </source>
</evidence>
<evidence type="ECO:0000313" key="2">
    <source>
        <dbReference type="Proteomes" id="UP000266673"/>
    </source>
</evidence>
<comment type="caution">
    <text evidence="1">The sequence shown here is derived from an EMBL/GenBank/DDBJ whole genome shotgun (WGS) entry which is preliminary data.</text>
</comment>
<dbReference type="EMBL" id="QKWP01001123">
    <property type="protein sequence ID" value="RIB11530.1"/>
    <property type="molecule type" value="Genomic_DNA"/>
</dbReference>
<gene>
    <name evidence="1" type="ORF">C2G38_2250096</name>
</gene>
<reference evidence="1 2" key="1">
    <citation type="submission" date="2018-06" db="EMBL/GenBank/DDBJ databases">
        <title>Comparative genomics reveals the genomic features of Rhizophagus irregularis, R. cerebriforme, R. diaphanum and Gigaspora rosea, and their symbiotic lifestyle signature.</title>
        <authorList>
            <person name="Morin E."/>
            <person name="San Clemente H."/>
            <person name="Chen E.C.H."/>
            <person name="De La Providencia I."/>
            <person name="Hainaut M."/>
            <person name="Kuo A."/>
            <person name="Kohler A."/>
            <person name="Murat C."/>
            <person name="Tang N."/>
            <person name="Roy S."/>
            <person name="Loubradou J."/>
            <person name="Henrissat B."/>
            <person name="Grigoriev I.V."/>
            <person name="Corradi N."/>
            <person name="Roux C."/>
            <person name="Martin F.M."/>
        </authorList>
    </citation>
    <scope>NUCLEOTIDE SEQUENCE [LARGE SCALE GENOMIC DNA]</scope>
    <source>
        <strain evidence="1 2">DAOM 194757</strain>
    </source>
</reference>
<dbReference type="Proteomes" id="UP000266673">
    <property type="component" value="Unassembled WGS sequence"/>
</dbReference>
<organism evidence="1 2">
    <name type="scientific">Gigaspora rosea</name>
    <dbReference type="NCBI Taxonomy" id="44941"/>
    <lineage>
        <taxon>Eukaryota</taxon>
        <taxon>Fungi</taxon>
        <taxon>Fungi incertae sedis</taxon>
        <taxon>Mucoromycota</taxon>
        <taxon>Glomeromycotina</taxon>
        <taxon>Glomeromycetes</taxon>
        <taxon>Diversisporales</taxon>
        <taxon>Gigasporaceae</taxon>
        <taxon>Gigaspora</taxon>
    </lineage>
</organism>
<proteinExistence type="predicted"/>